<dbReference type="FunFam" id="3.80.10.10:FF:000155">
    <property type="entry name" value="Putative inactive leucine-rich repeat receptor-like protein kinase"/>
    <property type="match status" value="1"/>
</dbReference>
<dbReference type="Pfam" id="PF07714">
    <property type="entry name" value="PK_Tyr_Ser-Thr"/>
    <property type="match status" value="1"/>
</dbReference>
<dbReference type="InterPro" id="IPR001611">
    <property type="entry name" value="Leu-rich_rpt"/>
</dbReference>
<comment type="subcellular location">
    <subcellularLocation>
        <location evidence="1">Cell membrane</location>
        <topology evidence="1">Single-pass type I membrane protein</topology>
    </subcellularLocation>
</comment>
<evidence type="ECO:0000259" key="14">
    <source>
        <dbReference type="PROSITE" id="PS50011"/>
    </source>
</evidence>
<dbReference type="Gene3D" id="3.30.200.20">
    <property type="entry name" value="Phosphorylase Kinase, domain 1"/>
    <property type="match status" value="1"/>
</dbReference>
<keyword evidence="10" id="KW-0675">Receptor</keyword>
<gene>
    <name evidence="16 17 18" type="primary">LOC111008975</name>
</gene>
<evidence type="ECO:0000256" key="1">
    <source>
        <dbReference type="ARBA" id="ARBA00004251"/>
    </source>
</evidence>
<dbReference type="InterPro" id="IPR000719">
    <property type="entry name" value="Prot_kinase_dom"/>
</dbReference>
<reference evidence="16 17" key="1">
    <citation type="submission" date="2025-04" db="UniProtKB">
        <authorList>
            <consortium name="RefSeq"/>
        </authorList>
    </citation>
    <scope>IDENTIFICATION</scope>
    <source>
        <strain evidence="16 17">OHB3-1</strain>
    </source>
</reference>
<keyword evidence="5 12" id="KW-0812">Transmembrane</keyword>
<dbReference type="PROSITE" id="PS51450">
    <property type="entry name" value="LRR"/>
    <property type="match status" value="2"/>
</dbReference>
<evidence type="ECO:0000256" key="8">
    <source>
        <dbReference type="ARBA" id="ARBA00022989"/>
    </source>
</evidence>
<comment type="similarity">
    <text evidence="2">Belongs to the RLP family.</text>
</comment>
<evidence type="ECO:0000256" key="10">
    <source>
        <dbReference type="ARBA" id="ARBA00023170"/>
    </source>
</evidence>
<dbReference type="FunFam" id="1.10.510.10:FF:000657">
    <property type="entry name" value="Putative inactive leucine-rich repeat receptor-like protein kinase"/>
    <property type="match status" value="1"/>
</dbReference>
<evidence type="ECO:0000313" key="18">
    <source>
        <dbReference type="RefSeq" id="XP_022137554.1"/>
    </source>
</evidence>
<evidence type="ECO:0000256" key="13">
    <source>
        <dbReference type="SAM" id="SignalP"/>
    </source>
</evidence>
<dbReference type="GO" id="GO:0004674">
    <property type="term" value="F:protein serine/threonine kinase activity"/>
    <property type="evidence" value="ECO:0007669"/>
    <property type="project" value="UniProtKB-EC"/>
</dbReference>
<dbReference type="KEGG" id="mcha:111008975"/>
<dbReference type="GO" id="GO:0005524">
    <property type="term" value="F:ATP binding"/>
    <property type="evidence" value="ECO:0007669"/>
    <property type="project" value="InterPro"/>
</dbReference>
<dbReference type="PROSITE" id="PS50011">
    <property type="entry name" value="PROTEIN_KINASE_DOM"/>
    <property type="match status" value="1"/>
</dbReference>
<evidence type="ECO:0000313" key="17">
    <source>
        <dbReference type="RefSeq" id="XP_022137553.1"/>
    </source>
</evidence>
<protein>
    <submittedName>
        <fullName evidence="16 17">Probable inactive leucine-rich repeat receptor-like protein kinase At3g03770</fullName>
    </submittedName>
</protein>
<evidence type="ECO:0000256" key="9">
    <source>
        <dbReference type="ARBA" id="ARBA00023136"/>
    </source>
</evidence>
<evidence type="ECO:0000313" key="16">
    <source>
        <dbReference type="RefSeq" id="XP_022137552.1"/>
    </source>
</evidence>
<keyword evidence="11" id="KW-0325">Glycoprotein</keyword>
<dbReference type="SUPFAM" id="SSF52058">
    <property type="entry name" value="L domain-like"/>
    <property type="match status" value="1"/>
</dbReference>
<dbReference type="Pfam" id="PF13855">
    <property type="entry name" value="LRR_8"/>
    <property type="match status" value="1"/>
</dbReference>
<dbReference type="FunFam" id="3.80.10.10:FF:000380">
    <property type="entry name" value="Putative inactive leucine-rich repeat receptor-like protein kinase"/>
    <property type="match status" value="1"/>
</dbReference>
<dbReference type="RefSeq" id="XP_022137552.1">
    <property type="nucleotide sequence ID" value="XM_022281860.1"/>
</dbReference>
<dbReference type="OrthoDB" id="676979at2759"/>
<proteinExistence type="inferred from homology"/>
<evidence type="ECO:0000256" key="4">
    <source>
        <dbReference type="ARBA" id="ARBA00022614"/>
    </source>
</evidence>
<keyword evidence="8 12" id="KW-1133">Transmembrane helix</keyword>
<keyword evidence="15" id="KW-1185">Reference proteome</keyword>
<name>A0A6J1C8K1_MOMCH</name>
<feature type="chain" id="PRO_5044638363" evidence="13">
    <location>
        <begin position="22"/>
        <end position="765"/>
    </location>
</feature>
<dbReference type="RefSeq" id="XP_022137554.1">
    <property type="nucleotide sequence ID" value="XM_022281862.1"/>
</dbReference>
<evidence type="ECO:0000256" key="5">
    <source>
        <dbReference type="ARBA" id="ARBA00022692"/>
    </source>
</evidence>
<keyword evidence="3" id="KW-1003">Cell membrane</keyword>
<dbReference type="InterPro" id="IPR032675">
    <property type="entry name" value="LRR_dom_sf"/>
</dbReference>
<evidence type="ECO:0000256" key="11">
    <source>
        <dbReference type="ARBA" id="ARBA00023180"/>
    </source>
</evidence>
<dbReference type="GeneID" id="111008975"/>
<dbReference type="Gene3D" id="3.80.10.10">
    <property type="entry name" value="Ribonuclease Inhibitor"/>
    <property type="match status" value="2"/>
</dbReference>
<evidence type="ECO:0000313" key="15">
    <source>
        <dbReference type="Proteomes" id="UP000504603"/>
    </source>
</evidence>
<evidence type="ECO:0000256" key="12">
    <source>
        <dbReference type="SAM" id="Phobius"/>
    </source>
</evidence>
<sequence>MGKYALVLLLCFAWTFLFAGGYQLQASQAQVLLQLRKHLEYPKQLESWTDHRVDFCTLSFVPQVNVTCQENVVTELRIEGDAQGKVDEFIGFAIPNRTLSESFSLDSFITTLTRLNNLRVLSLVSLGIWGPLPDKIHRLYSLEYLDLSSNYIFGSIPPKISSMVKLQTLKLDDNFFNGTMPNWFDSLSSLTELSLKNNKIKDSFPSSILSIGALTELDMSGNEISGELPDLSRLHGLSVLDLSWNKIDSPLPPLPKALTVVLLGKNSFQGEIPQQYGQLRQLQQLDVSYNALTGIPPATIFSLPNISHLNLSSNKLSGSLPIHLRCGNMLQFVDISNNMLTGGLPSCLGIESDKRTLKVDGNCLSVNVGKQHAKSYCDTDHMHQHQEQSRGKNAGVVMGLLLGILLSVLLLSLGFVLCRRCWSRGISEQHLLQKSVQDSSAAGFSSELLTSARFVSQAAKLGIQGLPLCRSFTLEEINEATSNFHESTIIGDGSYGKLYKGRLENGTQVAIRSLLVSKKFSIRNLKLRLDMLGKLRHPNLVCLLGHCIDGDGQEFNDINVFLVSEYVPNGSFRRHLTEKALNWSERLAILISVAKAVHFLHTGVIPGFFDNRLNINNILIDEHNVAKLSDYGLSIISEEPAKSLAKGEGPQAWQMMNLKDDVYSFGFILLEALVAPSVSARKDPSILKEMMSLNSQEGRRRIIDPTILATCSQESLSTIFPLMNRCISPEMSRPSMEDVLWNLQYANQVQDSRDGDQRYSSASQQ</sequence>
<evidence type="ECO:0000256" key="2">
    <source>
        <dbReference type="ARBA" id="ARBA00009592"/>
    </source>
</evidence>
<dbReference type="RefSeq" id="XP_022137553.1">
    <property type="nucleotide sequence ID" value="XM_022281861.1"/>
</dbReference>
<feature type="transmembrane region" description="Helical" evidence="12">
    <location>
        <begin position="587"/>
        <end position="609"/>
    </location>
</feature>
<keyword evidence="9 12" id="KW-0472">Membrane</keyword>
<keyword evidence="4" id="KW-0433">Leucine-rich repeat</keyword>
<dbReference type="Gene3D" id="1.10.510.10">
    <property type="entry name" value="Transferase(Phosphotransferase) domain 1"/>
    <property type="match status" value="1"/>
</dbReference>
<organism evidence="15 16">
    <name type="scientific">Momordica charantia</name>
    <name type="common">Bitter gourd</name>
    <name type="synonym">Balsam pear</name>
    <dbReference type="NCBI Taxonomy" id="3673"/>
    <lineage>
        <taxon>Eukaryota</taxon>
        <taxon>Viridiplantae</taxon>
        <taxon>Streptophyta</taxon>
        <taxon>Embryophyta</taxon>
        <taxon>Tracheophyta</taxon>
        <taxon>Spermatophyta</taxon>
        <taxon>Magnoliopsida</taxon>
        <taxon>eudicotyledons</taxon>
        <taxon>Gunneridae</taxon>
        <taxon>Pentapetalae</taxon>
        <taxon>rosids</taxon>
        <taxon>fabids</taxon>
        <taxon>Cucurbitales</taxon>
        <taxon>Cucurbitaceae</taxon>
        <taxon>Momordiceae</taxon>
        <taxon>Momordica</taxon>
    </lineage>
</organism>
<evidence type="ECO:0000256" key="6">
    <source>
        <dbReference type="ARBA" id="ARBA00022729"/>
    </source>
</evidence>
<feature type="domain" description="Protein kinase" evidence="14">
    <location>
        <begin position="484"/>
        <end position="746"/>
    </location>
</feature>
<feature type="transmembrane region" description="Helical" evidence="12">
    <location>
        <begin position="394"/>
        <end position="418"/>
    </location>
</feature>
<accession>A0A6J1C8K1</accession>
<keyword evidence="6 13" id="KW-0732">Signal</keyword>
<dbReference type="GO" id="GO:0005886">
    <property type="term" value="C:plasma membrane"/>
    <property type="evidence" value="ECO:0007669"/>
    <property type="project" value="UniProtKB-SubCell"/>
</dbReference>
<dbReference type="PANTHER" id="PTHR48052:SF29">
    <property type="entry name" value="PROTEIN KINASE DOMAIN-CONTAINING PROTEIN"/>
    <property type="match status" value="1"/>
</dbReference>
<keyword evidence="7" id="KW-0677">Repeat</keyword>
<dbReference type="SMART" id="SM00369">
    <property type="entry name" value="LRR_TYP"/>
    <property type="match status" value="5"/>
</dbReference>
<dbReference type="Proteomes" id="UP000504603">
    <property type="component" value="Unplaced"/>
</dbReference>
<feature type="signal peptide" evidence="13">
    <location>
        <begin position="1"/>
        <end position="21"/>
    </location>
</feature>
<dbReference type="InterPro" id="IPR011009">
    <property type="entry name" value="Kinase-like_dom_sf"/>
</dbReference>
<dbReference type="InterPro" id="IPR055414">
    <property type="entry name" value="LRR_R13L4/SHOC2-like"/>
</dbReference>
<dbReference type="AlphaFoldDB" id="A0A6J1C8K1"/>
<dbReference type="SUPFAM" id="SSF56112">
    <property type="entry name" value="Protein kinase-like (PK-like)"/>
    <property type="match status" value="1"/>
</dbReference>
<evidence type="ECO:0000256" key="3">
    <source>
        <dbReference type="ARBA" id="ARBA00022475"/>
    </source>
</evidence>
<dbReference type="Pfam" id="PF23598">
    <property type="entry name" value="LRR_14"/>
    <property type="match status" value="1"/>
</dbReference>
<dbReference type="InterPro" id="IPR001245">
    <property type="entry name" value="Ser-Thr/Tyr_kinase_cat_dom"/>
</dbReference>
<dbReference type="PANTHER" id="PTHR48052">
    <property type="entry name" value="UNNAMED PRODUCT"/>
    <property type="match status" value="1"/>
</dbReference>
<evidence type="ECO:0000256" key="7">
    <source>
        <dbReference type="ARBA" id="ARBA00022737"/>
    </source>
</evidence>
<dbReference type="InterPro" id="IPR003591">
    <property type="entry name" value="Leu-rich_rpt_typical-subtyp"/>
</dbReference>